<dbReference type="SUPFAM" id="SSF52266">
    <property type="entry name" value="SGNH hydrolase"/>
    <property type="match status" value="1"/>
</dbReference>
<sequence>MSRVLRRTAITAAWIVLIVGVAAGAIAVALWLTPMQQVSAAGQTVRVGVTAPSWSLSGPGELDLFGQRIATAIDFAGPVRPRLALDRITMGAQLSQFVGDPAAAAGRLQDALVDGWKRFFVWQVVVAGLAALVLFGALAGWARRGWRRSVALIVVGLAVTEGLNLGAIMVTAYSAPEKLRQVDSLTALTGAVPLPEVAGPPQPVGEEVSRVAVIGDSTAAGLGNPPLQNPTAADTACGRSRNAFAVSLASADGWDVTNLACSGATIRAGLLGPQQAGGMNLPPQVSADAVARADLVVVSVGANDVNWSWMLRLCAGTGDCASSALQAYYQQQLADFSQDLLQLAAQLQQLPRHPAVIINEYYDPFSGGTDCLKGLGVTDEKVDALHSDLDALNQVLSKAAAAAGFRTASPDFGGHGVCSSQPYVQGVDDPAPFHPTAAGQLVIALAVEQALRTAPGG</sequence>
<dbReference type="EMBL" id="BAABKQ010000001">
    <property type="protein sequence ID" value="GAA4816810.1"/>
    <property type="molecule type" value="Genomic_DNA"/>
</dbReference>
<evidence type="ECO:0000313" key="4">
    <source>
        <dbReference type="Proteomes" id="UP001500839"/>
    </source>
</evidence>
<evidence type="ECO:0000313" key="3">
    <source>
        <dbReference type="EMBL" id="GAA4816810.1"/>
    </source>
</evidence>
<organism evidence="3 4">
    <name type="scientific">Tomitella cavernea</name>
    <dbReference type="NCBI Taxonomy" id="1387982"/>
    <lineage>
        <taxon>Bacteria</taxon>
        <taxon>Bacillati</taxon>
        <taxon>Actinomycetota</taxon>
        <taxon>Actinomycetes</taxon>
        <taxon>Mycobacteriales</taxon>
        <taxon>Tomitella</taxon>
    </lineage>
</organism>
<dbReference type="InterPro" id="IPR037460">
    <property type="entry name" value="SEST-like"/>
</dbReference>
<dbReference type="PANTHER" id="PTHR37981">
    <property type="entry name" value="LIPASE 2"/>
    <property type="match status" value="1"/>
</dbReference>
<proteinExistence type="predicted"/>
<dbReference type="PANTHER" id="PTHR37981:SF1">
    <property type="entry name" value="SGNH HYDROLASE-TYPE ESTERASE DOMAIN-CONTAINING PROTEIN"/>
    <property type="match status" value="1"/>
</dbReference>
<dbReference type="Pfam" id="PF13472">
    <property type="entry name" value="Lipase_GDSL_2"/>
    <property type="match status" value="1"/>
</dbReference>
<evidence type="ECO:0000256" key="1">
    <source>
        <dbReference type="SAM" id="Phobius"/>
    </source>
</evidence>
<keyword evidence="1" id="KW-0472">Membrane</keyword>
<keyword evidence="4" id="KW-1185">Reference proteome</keyword>
<reference evidence="4" key="1">
    <citation type="journal article" date="2019" name="Int. J. Syst. Evol. Microbiol.">
        <title>The Global Catalogue of Microorganisms (GCM) 10K type strain sequencing project: providing services to taxonomists for standard genome sequencing and annotation.</title>
        <authorList>
            <consortium name="The Broad Institute Genomics Platform"/>
            <consortium name="The Broad Institute Genome Sequencing Center for Infectious Disease"/>
            <person name="Wu L."/>
            <person name="Ma J."/>
        </authorList>
    </citation>
    <scope>NUCLEOTIDE SEQUENCE [LARGE SCALE GENOMIC DNA]</scope>
    <source>
        <strain evidence="4">JCM 18542</strain>
    </source>
</reference>
<feature type="transmembrane region" description="Helical" evidence="1">
    <location>
        <begin position="12"/>
        <end position="32"/>
    </location>
</feature>
<gene>
    <name evidence="3" type="ORF">GCM10023353_24020</name>
</gene>
<keyword evidence="1" id="KW-1133">Transmembrane helix</keyword>
<feature type="transmembrane region" description="Helical" evidence="1">
    <location>
        <begin position="150"/>
        <end position="173"/>
    </location>
</feature>
<feature type="transmembrane region" description="Helical" evidence="1">
    <location>
        <begin position="119"/>
        <end position="138"/>
    </location>
</feature>
<evidence type="ECO:0000259" key="2">
    <source>
        <dbReference type="Pfam" id="PF13472"/>
    </source>
</evidence>
<dbReference type="RefSeq" id="WP_200171843.1">
    <property type="nucleotide sequence ID" value="NZ_BAABKQ010000001.1"/>
</dbReference>
<dbReference type="InterPro" id="IPR013830">
    <property type="entry name" value="SGNH_hydro"/>
</dbReference>
<accession>A0ABP9CUT0</accession>
<dbReference type="Gene3D" id="3.40.50.1110">
    <property type="entry name" value="SGNH hydrolase"/>
    <property type="match status" value="1"/>
</dbReference>
<keyword evidence="1" id="KW-0812">Transmembrane</keyword>
<dbReference type="InterPro" id="IPR036514">
    <property type="entry name" value="SGNH_hydro_sf"/>
</dbReference>
<comment type="caution">
    <text evidence="3">The sequence shown here is derived from an EMBL/GenBank/DDBJ whole genome shotgun (WGS) entry which is preliminary data.</text>
</comment>
<protein>
    <recommendedName>
        <fullName evidence="2">SGNH hydrolase-type esterase domain-containing protein</fullName>
    </recommendedName>
</protein>
<dbReference type="Proteomes" id="UP001500839">
    <property type="component" value="Unassembled WGS sequence"/>
</dbReference>
<feature type="domain" description="SGNH hydrolase-type esterase" evidence="2">
    <location>
        <begin position="213"/>
        <end position="440"/>
    </location>
</feature>
<name>A0ABP9CUT0_9ACTN</name>